<comment type="caution">
    <text evidence="2">The sequence shown here is derived from an EMBL/GenBank/DDBJ whole genome shotgun (WGS) entry which is preliminary data.</text>
</comment>
<evidence type="ECO:0000313" key="3">
    <source>
        <dbReference type="Proteomes" id="UP001189429"/>
    </source>
</evidence>
<gene>
    <name evidence="2" type="ORF">PCOR1329_LOCUS75996</name>
</gene>
<dbReference type="EMBL" id="CAUYUJ010020409">
    <property type="protein sequence ID" value="CAK0897965.1"/>
    <property type="molecule type" value="Genomic_DNA"/>
</dbReference>
<accession>A0ABN9XEP1</accession>
<proteinExistence type="predicted"/>
<reference evidence="2" key="1">
    <citation type="submission" date="2023-10" db="EMBL/GenBank/DDBJ databases">
        <authorList>
            <person name="Chen Y."/>
            <person name="Shah S."/>
            <person name="Dougan E. K."/>
            <person name="Thang M."/>
            <person name="Chan C."/>
        </authorList>
    </citation>
    <scope>NUCLEOTIDE SEQUENCE [LARGE SCALE GENOMIC DNA]</scope>
</reference>
<keyword evidence="3" id="KW-1185">Reference proteome</keyword>
<name>A0ABN9XEP1_9DINO</name>
<protein>
    <submittedName>
        <fullName evidence="2">Uncharacterized protein</fullName>
    </submittedName>
</protein>
<organism evidence="2 3">
    <name type="scientific">Prorocentrum cordatum</name>
    <dbReference type="NCBI Taxonomy" id="2364126"/>
    <lineage>
        <taxon>Eukaryota</taxon>
        <taxon>Sar</taxon>
        <taxon>Alveolata</taxon>
        <taxon>Dinophyceae</taxon>
        <taxon>Prorocentrales</taxon>
        <taxon>Prorocentraceae</taxon>
        <taxon>Prorocentrum</taxon>
    </lineage>
</organism>
<sequence>HGGAVAKHNVSSNIKKMVEEQTRNNRLSKPLKIAQSRGIYSFDVDARTLCPLDGVDGEEAAGVQQEPEESEDVRIPKAKMERYTPTAEEIAIHEKTRAPHEDWCECRLRGRGKDGVRRKTNRGEDAAASIMLIDKGPSEHVHSTAGFYLDVQGAVDIISKGDQEPSLQAAITAAKNRGKNSTQAEMSPKRSHQSNGAIENAVERVESLLRTSHSKLEFHLTAKIGPKSWITPRLT</sequence>
<dbReference type="Proteomes" id="UP001189429">
    <property type="component" value="Unassembled WGS sequence"/>
</dbReference>
<feature type="non-terminal residue" evidence="2">
    <location>
        <position position="235"/>
    </location>
</feature>
<evidence type="ECO:0000313" key="2">
    <source>
        <dbReference type="EMBL" id="CAK0897965.1"/>
    </source>
</evidence>
<evidence type="ECO:0000256" key="1">
    <source>
        <dbReference type="SAM" id="MobiDB-lite"/>
    </source>
</evidence>
<feature type="region of interest" description="Disordered" evidence="1">
    <location>
        <begin position="175"/>
        <end position="198"/>
    </location>
</feature>
<feature type="non-terminal residue" evidence="2">
    <location>
        <position position="1"/>
    </location>
</feature>